<proteinExistence type="predicted"/>
<dbReference type="PANTHER" id="PTHR46170:SF1">
    <property type="entry name" value="GATOR COMPLEX PROTEIN WDR59"/>
    <property type="match status" value="1"/>
</dbReference>
<accession>A0A443S6S1</accession>
<dbReference type="OrthoDB" id="311712at2759"/>
<organism evidence="1 2">
    <name type="scientific">Leptotrombidium deliense</name>
    <dbReference type="NCBI Taxonomy" id="299467"/>
    <lineage>
        <taxon>Eukaryota</taxon>
        <taxon>Metazoa</taxon>
        <taxon>Ecdysozoa</taxon>
        <taxon>Arthropoda</taxon>
        <taxon>Chelicerata</taxon>
        <taxon>Arachnida</taxon>
        <taxon>Acari</taxon>
        <taxon>Acariformes</taxon>
        <taxon>Trombidiformes</taxon>
        <taxon>Prostigmata</taxon>
        <taxon>Anystina</taxon>
        <taxon>Parasitengona</taxon>
        <taxon>Trombiculoidea</taxon>
        <taxon>Trombiculidae</taxon>
        <taxon>Leptotrombidium</taxon>
    </lineage>
</organism>
<gene>
    <name evidence="1" type="ORF">B4U80_04354</name>
</gene>
<reference evidence="1 2" key="1">
    <citation type="journal article" date="2018" name="Gigascience">
        <title>Genomes of trombidid mites reveal novel predicted allergens and laterally-transferred genes associated with secondary metabolism.</title>
        <authorList>
            <person name="Dong X."/>
            <person name="Chaisiri K."/>
            <person name="Xia D."/>
            <person name="Armstrong S.D."/>
            <person name="Fang Y."/>
            <person name="Donnelly M.J."/>
            <person name="Kadowaki T."/>
            <person name="McGarry J.W."/>
            <person name="Darby A.C."/>
            <person name="Makepeace B.L."/>
        </authorList>
    </citation>
    <scope>NUCLEOTIDE SEQUENCE [LARGE SCALE GENOMIC DNA]</scope>
    <source>
        <strain evidence="1">UoL-UT</strain>
    </source>
</reference>
<dbReference type="GO" id="GO:0035859">
    <property type="term" value="C:Seh1-associated complex"/>
    <property type="evidence" value="ECO:0007669"/>
    <property type="project" value="TreeGrafter"/>
</dbReference>
<sequence>MTLLREQREVERHEFNTKIIDPKLMLQYDCVKQVYADLLMRWRLHEKRAQILKYVSSANNFQLDLGWKQINFTSICSKCKKDCNGPQCKCHEYSATTFCVSCGHGGHTLHLSQWFSQMDECASGCGCKCLSNEINDCFV</sequence>
<dbReference type="InterPro" id="IPR049567">
    <property type="entry name" value="WDR59-like"/>
</dbReference>
<dbReference type="AlphaFoldDB" id="A0A443S6S1"/>
<dbReference type="GO" id="GO:0035591">
    <property type="term" value="F:signaling adaptor activity"/>
    <property type="evidence" value="ECO:0007669"/>
    <property type="project" value="TreeGrafter"/>
</dbReference>
<dbReference type="EMBL" id="NCKV01006871">
    <property type="protein sequence ID" value="RWS23227.1"/>
    <property type="molecule type" value="Genomic_DNA"/>
</dbReference>
<dbReference type="Proteomes" id="UP000288716">
    <property type="component" value="Unassembled WGS sequence"/>
</dbReference>
<keyword evidence="2" id="KW-1185">Reference proteome</keyword>
<comment type="caution">
    <text evidence="1">The sequence shown here is derived from an EMBL/GenBank/DDBJ whole genome shotgun (WGS) entry which is preliminary data.</text>
</comment>
<dbReference type="STRING" id="299467.A0A443S6S1"/>
<dbReference type="GO" id="GO:0034198">
    <property type="term" value="P:cellular response to amino acid starvation"/>
    <property type="evidence" value="ECO:0007669"/>
    <property type="project" value="TreeGrafter"/>
</dbReference>
<name>A0A443S6S1_9ACAR</name>
<evidence type="ECO:0000313" key="1">
    <source>
        <dbReference type="EMBL" id="RWS23227.1"/>
    </source>
</evidence>
<evidence type="ECO:0000313" key="2">
    <source>
        <dbReference type="Proteomes" id="UP000288716"/>
    </source>
</evidence>
<dbReference type="GO" id="GO:1904263">
    <property type="term" value="P:positive regulation of TORC1 signaling"/>
    <property type="evidence" value="ECO:0007669"/>
    <property type="project" value="TreeGrafter"/>
</dbReference>
<protein>
    <submittedName>
        <fullName evidence="1">WD repeat-containing protein 59-like protein</fullName>
    </submittedName>
</protein>
<dbReference type="GO" id="GO:0005774">
    <property type="term" value="C:vacuolar membrane"/>
    <property type="evidence" value="ECO:0007669"/>
    <property type="project" value="TreeGrafter"/>
</dbReference>
<dbReference type="VEuPathDB" id="VectorBase:LDEU008812"/>
<dbReference type="PANTHER" id="PTHR46170">
    <property type="entry name" value="GATOR COMPLEX PROTEIN WDR59"/>
    <property type="match status" value="1"/>
</dbReference>